<reference evidence="2 3" key="1">
    <citation type="journal article" date="2016" name="BMC Genomics">
        <title>Comparative genomics reveals Cyclospora cayetanensis possesses coccidia-like metabolism and invasion components but unique surface antigens.</title>
        <authorList>
            <person name="Liu S."/>
            <person name="Wang L."/>
            <person name="Zheng H."/>
            <person name="Xu Z."/>
            <person name="Roellig D.M."/>
            <person name="Li N."/>
            <person name="Frace M.A."/>
            <person name="Tang K."/>
            <person name="Arrowood M.J."/>
            <person name="Moss D.M."/>
            <person name="Zhang L."/>
            <person name="Feng Y."/>
            <person name="Xiao L."/>
        </authorList>
    </citation>
    <scope>NUCLEOTIDE SEQUENCE [LARGE SCALE GENOMIC DNA]</scope>
    <source>
        <strain evidence="2 3">CHN_HEN01</strain>
    </source>
</reference>
<keyword evidence="1" id="KW-0175">Coiled coil</keyword>
<dbReference type="AlphaFoldDB" id="A0A1D3D890"/>
<keyword evidence="3" id="KW-1185">Reference proteome</keyword>
<dbReference type="VEuPathDB" id="ToxoDB:cyc_03299"/>
<dbReference type="Proteomes" id="UP000095192">
    <property type="component" value="Unassembled WGS sequence"/>
</dbReference>
<gene>
    <name evidence="2" type="ORF">cyc_03299</name>
</gene>
<comment type="caution">
    <text evidence="2">The sequence shown here is derived from an EMBL/GenBank/DDBJ whole genome shotgun (WGS) entry which is preliminary data.</text>
</comment>
<evidence type="ECO:0000256" key="1">
    <source>
        <dbReference type="SAM" id="Coils"/>
    </source>
</evidence>
<feature type="coiled-coil region" evidence="1">
    <location>
        <begin position="454"/>
        <end position="481"/>
    </location>
</feature>
<dbReference type="VEuPathDB" id="ToxoDB:LOC34620019"/>
<dbReference type="InParanoid" id="A0A1D3D890"/>
<protein>
    <submittedName>
        <fullName evidence="2">Zinc finger (C3hc4 ring finger) protein</fullName>
    </submittedName>
</protein>
<accession>A0A1D3D890</accession>
<dbReference type="EMBL" id="JROU02000314">
    <property type="protein sequence ID" value="OEH79675.1"/>
    <property type="molecule type" value="Genomic_DNA"/>
</dbReference>
<organism evidence="2 3">
    <name type="scientific">Cyclospora cayetanensis</name>
    <dbReference type="NCBI Taxonomy" id="88456"/>
    <lineage>
        <taxon>Eukaryota</taxon>
        <taxon>Sar</taxon>
        <taxon>Alveolata</taxon>
        <taxon>Apicomplexa</taxon>
        <taxon>Conoidasida</taxon>
        <taxon>Coccidia</taxon>
        <taxon>Eucoccidiorida</taxon>
        <taxon>Eimeriorina</taxon>
        <taxon>Eimeriidae</taxon>
        <taxon>Cyclospora</taxon>
    </lineage>
</organism>
<sequence length="977" mass="102563">MDAFALLRQLLCVLDHSERRQLRQQITSAAALAGQEEFGFGAAFCWQAAVAFLSDSDSADVGDNVLREAIHAAATTEENTVKDGLLLVLMCGLTVAATEGRGSQSISSGGGRMSLVSNTRKALSRAAGTPTTAAGSCKPSSLLQQVHEALVYMVSEQKRRQALLLPLLKLLLKAANEEQQGLTKEHAALTPLRVIALALCVAAATDAGAVFAASFALAAADGCRGGSRSVSEDAAFLRQQACAFTSAAEHVAAGVGGADGGAELLQRHQAAARTQPEVLQELACTDAAGEEREERLQQQTLCPAVRRYSTCLLSSVALALESSLRVSENAEAILAAPLLGLRCSALQQPLMKALHTFPWGMRTICSTVSSSGLLPAAAGVAAGAGDFGSPALADASLPLHVLLRRGLQASRDAAEREADAAAAAVAANGSVQEQSTASSAEAQRSLLDRFMRAVEEEGDTEQEETEEAAEAEEQRHLLQLQLRLQSHATSEGEGATEKGLLAAAAPTPRVAPAEAGDVDNAEASVELGRAVLQSLLQPLFGSSFAVLLLETHDVAARLLALHLPAECSSGGGGSASEVAVQRDAALCLRGWVLALEAASQAAAPALQPHDAEDTPQAFELTLLQAVLAVRPAAAADAAAAIELPQVAAAADRNASMAQSCLDETAACGGFAPCGCKGCLLLSNLRSLSLGEALVQMLFHILTYYEEAAAAARAAAMAQQKGQSESSAGSMSDAVSYVSPWLCGGLKATPVSSLRLPSRCGISELPHASAACGEEGCGLLQQFPVLQSGWEDLGEPFLWLLASRVYALLLLAAPHCIRKVWSHCADAGARQQLESFTERFITPWFMEEESRRCSLLVGSGCVRLVNFEPRMRRIMATCREEAADFSVKVAVHFPRGFPLQRAKLVLPEETVPGVPRGRLGWWTLAASALMERTCAARGLALWSANLSLFFEVMTVCLGERAGPLPGVMRAQTEDLQSR</sequence>
<proteinExistence type="predicted"/>
<evidence type="ECO:0000313" key="3">
    <source>
        <dbReference type="Proteomes" id="UP000095192"/>
    </source>
</evidence>
<evidence type="ECO:0000313" key="2">
    <source>
        <dbReference type="EMBL" id="OEH79675.1"/>
    </source>
</evidence>
<name>A0A1D3D890_9EIME</name>